<accession>A0ACB5UQU2</accession>
<keyword evidence="2" id="KW-1185">Reference proteome</keyword>
<dbReference type="Proteomes" id="UP001374599">
    <property type="component" value="Unassembled WGS sequence"/>
</dbReference>
<evidence type="ECO:0000313" key="1">
    <source>
        <dbReference type="EMBL" id="GMQ64851.1"/>
    </source>
</evidence>
<gene>
    <name evidence="1" type="ORF">AN2V17_40910</name>
</gene>
<evidence type="ECO:0000313" key="2">
    <source>
        <dbReference type="Proteomes" id="UP001374599"/>
    </source>
</evidence>
<sequence>MLVEQEILNNSLKDLLFREELLAKKYSELKNDITEPQLQQMIQTMEQSSRNRYKLITEKMNTLGIS</sequence>
<reference evidence="1" key="1">
    <citation type="submission" date="2023-09" db="EMBL/GenBank/DDBJ databases">
        <title>Vallitalea sediminicola and Vallitalea maricola sp. nov., anaerobic bacteria isolated from marine sediment.</title>
        <authorList>
            <person name="Hirano S."/>
            <person name="Maeda A."/>
            <person name="Terahara T."/>
            <person name="Mori K."/>
            <person name="Hamada M."/>
            <person name="Matsumoto R."/>
            <person name="Kobayashi T."/>
        </authorList>
    </citation>
    <scope>NUCLEOTIDE SEQUENCE</scope>
    <source>
        <strain evidence="1">AN17-2</strain>
    </source>
</reference>
<comment type="caution">
    <text evidence="1">The sequence shown here is derived from an EMBL/GenBank/DDBJ whole genome shotgun (WGS) entry which is preliminary data.</text>
</comment>
<name>A0ACB5UQU2_9FIRM</name>
<organism evidence="1 2">
    <name type="scientific">Vallitalea maricola</name>
    <dbReference type="NCBI Taxonomy" id="3074433"/>
    <lineage>
        <taxon>Bacteria</taxon>
        <taxon>Bacillati</taxon>
        <taxon>Bacillota</taxon>
        <taxon>Clostridia</taxon>
        <taxon>Lachnospirales</taxon>
        <taxon>Vallitaleaceae</taxon>
        <taxon>Vallitalea</taxon>
    </lineage>
</organism>
<proteinExistence type="predicted"/>
<protein>
    <submittedName>
        <fullName evidence="1">Uncharacterized protein</fullName>
    </submittedName>
</protein>
<dbReference type="EMBL" id="BTPU01000084">
    <property type="protein sequence ID" value="GMQ64851.1"/>
    <property type="molecule type" value="Genomic_DNA"/>
</dbReference>